<dbReference type="AlphaFoldDB" id="A0A0A9C830"/>
<name>A0A0A9C830_ARUDO</name>
<dbReference type="EMBL" id="GBRH01226174">
    <property type="protein sequence ID" value="JAD71721.1"/>
    <property type="molecule type" value="Transcribed_RNA"/>
</dbReference>
<evidence type="ECO:0000313" key="1">
    <source>
        <dbReference type="EMBL" id="JAD71721.1"/>
    </source>
</evidence>
<reference evidence="1" key="2">
    <citation type="journal article" date="2015" name="Data Brief">
        <title>Shoot transcriptome of the giant reed, Arundo donax.</title>
        <authorList>
            <person name="Barrero R.A."/>
            <person name="Guerrero F.D."/>
            <person name="Moolhuijzen P."/>
            <person name="Goolsby J.A."/>
            <person name="Tidwell J."/>
            <person name="Bellgard S.E."/>
            <person name="Bellgard M.I."/>
        </authorList>
    </citation>
    <scope>NUCLEOTIDE SEQUENCE</scope>
    <source>
        <tissue evidence="1">Shoot tissue taken approximately 20 cm above the soil surface</tissue>
    </source>
</reference>
<organism evidence="1">
    <name type="scientific">Arundo donax</name>
    <name type="common">Giant reed</name>
    <name type="synonym">Donax arundinaceus</name>
    <dbReference type="NCBI Taxonomy" id="35708"/>
    <lineage>
        <taxon>Eukaryota</taxon>
        <taxon>Viridiplantae</taxon>
        <taxon>Streptophyta</taxon>
        <taxon>Embryophyta</taxon>
        <taxon>Tracheophyta</taxon>
        <taxon>Spermatophyta</taxon>
        <taxon>Magnoliopsida</taxon>
        <taxon>Liliopsida</taxon>
        <taxon>Poales</taxon>
        <taxon>Poaceae</taxon>
        <taxon>PACMAD clade</taxon>
        <taxon>Arundinoideae</taxon>
        <taxon>Arundineae</taxon>
        <taxon>Arundo</taxon>
    </lineage>
</organism>
<protein>
    <submittedName>
        <fullName evidence="1">Uncharacterized protein</fullName>
    </submittedName>
</protein>
<accession>A0A0A9C830</accession>
<proteinExistence type="predicted"/>
<reference evidence="1" key="1">
    <citation type="submission" date="2014-09" db="EMBL/GenBank/DDBJ databases">
        <authorList>
            <person name="Magalhaes I.L.F."/>
            <person name="Oliveira U."/>
            <person name="Santos F.R."/>
            <person name="Vidigal T.H.D.A."/>
            <person name="Brescovit A.D."/>
            <person name="Santos A.J."/>
        </authorList>
    </citation>
    <scope>NUCLEOTIDE SEQUENCE</scope>
    <source>
        <tissue evidence="1">Shoot tissue taken approximately 20 cm above the soil surface</tissue>
    </source>
</reference>
<sequence>MNQRGIPLANPILVKWRTVKHKRVPRIHRATNQVI</sequence>